<keyword evidence="3 6" id="KW-1015">Disulfide bond</keyword>
<feature type="disulfide bond" description="Redox-active" evidence="6">
    <location>
        <begin position="238"/>
        <end position="240"/>
    </location>
</feature>
<dbReference type="InterPro" id="IPR016153">
    <property type="entry name" value="Heat_shock_Hsp33_N"/>
</dbReference>
<comment type="PTM">
    <text evidence="6">Under oxidizing conditions two disulfide bonds are formed involving the reactive cysteines. Under reducing conditions zinc is bound to the reactive cysteines and the protein is inactive.</text>
</comment>
<evidence type="ECO:0000256" key="1">
    <source>
        <dbReference type="ARBA" id="ARBA00022490"/>
    </source>
</evidence>
<dbReference type="SUPFAM" id="SSF64397">
    <property type="entry name" value="Hsp33 domain"/>
    <property type="match status" value="1"/>
</dbReference>
<dbReference type="Gene3D" id="1.10.287.480">
    <property type="entry name" value="helix hairpin bin"/>
    <property type="match status" value="1"/>
</dbReference>
<dbReference type="NCBIfam" id="NF001033">
    <property type="entry name" value="PRK00114.1"/>
    <property type="match status" value="1"/>
</dbReference>
<dbReference type="InterPro" id="IPR016154">
    <property type="entry name" value="Heat_shock_Hsp33_C"/>
</dbReference>
<comment type="function">
    <text evidence="6">Redox regulated molecular chaperone. Protects both thermally unfolding and oxidatively damaged proteins from irreversible aggregation. Plays an important role in the bacterial defense system toward oxidative stress.</text>
</comment>
<reference evidence="8" key="1">
    <citation type="submission" date="2016-10" db="EMBL/GenBank/DDBJ databases">
        <authorList>
            <person name="Varghese N."/>
            <person name="Submissions S."/>
        </authorList>
    </citation>
    <scope>NUCLEOTIDE SEQUENCE [LARGE SCALE GENOMIC DNA]</scope>
    <source>
        <strain evidence="8">DSM 7165</strain>
    </source>
</reference>
<keyword evidence="4 6" id="KW-0143">Chaperone</keyword>
<evidence type="ECO:0000256" key="4">
    <source>
        <dbReference type="ARBA" id="ARBA00023186"/>
    </source>
</evidence>
<proteinExistence type="inferred from homology"/>
<dbReference type="EMBL" id="FNYH01000004">
    <property type="protein sequence ID" value="SEI56777.1"/>
    <property type="molecule type" value="Genomic_DNA"/>
</dbReference>
<keyword evidence="8" id="KW-1185">Reference proteome</keyword>
<comment type="subcellular location">
    <subcellularLocation>
        <location evidence="6">Cytoplasm</location>
    </subcellularLocation>
</comment>
<dbReference type="Pfam" id="PF01430">
    <property type="entry name" value="HSP33"/>
    <property type="match status" value="1"/>
</dbReference>
<dbReference type="AlphaFoldDB" id="A0A1H6RW67"/>
<organism evidence="7 8">
    <name type="scientific">Allopseudospirillum japonicum</name>
    <dbReference type="NCBI Taxonomy" id="64971"/>
    <lineage>
        <taxon>Bacteria</taxon>
        <taxon>Pseudomonadati</taxon>
        <taxon>Pseudomonadota</taxon>
        <taxon>Gammaproteobacteria</taxon>
        <taxon>Oceanospirillales</taxon>
        <taxon>Oceanospirillaceae</taxon>
        <taxon>Allopseudospirillum</taxon>
    </lineage>
</organism>
<evidence type="ECO:0000256" key="6">
    <source>
        <dbReference type="HAMAP-Rule" id="MF_00117"/>
    </source>
</evidence>
<sequence>MSTAEPQNFDQIQRFLVEGTPVRGELVQLETSYQQIIKQQAYPVGIQKVLGELLAAVTLITETLKLEGTLSLEVRSSAAVSLLMAESNPGGDVRALARWQAAQIQTQAQVSLGDLVGDQGHLVITLDPKKGKRYQGIVALSSPNLAECLQDYFSQSEQLPTRFWLMADPAQGRAAGLLLQSLPMQAGDDEDAWSRLTQLADTLKAEEALQLEAQTVLYRLYHEETVRVFPAKTLQFACTCSRERTQDALLGLGAQEVESILAEQGQIETQCQFCHTQYVFTEQDLRPYLSVH</sequence>
<evidence type="ECO:0000256" key="3">
    <source>
        <dbReference type="ARBA" id="ARBA00023157"/>
    </source>
</evidence>
<evidence type="ECO:0000313" key="7">
    <source>
        <dbReference type="EMBL" id="SEI56777.1"/>
    </source>
</evidence>
<dbReference type="Gene3D" id="3.90.1280.10">
    <property type="entry name" value="HSP33 redox switch-like"/>
    <property type="match status" value="1"/>
</dbReference>
<dbReference type="InterPro" id="IPR023212">
    <property type="entry name" value="Hsp33_helix_hairpin_bin_dom_sf"/>
</dbReference>
<accession>A0A1H6RW67</accession>
<name>A0A1H6RW67_9GAMM</name>
<protein>
    <recommendedName>
        <fullName evidence="6">33 kDa chaperonin</fullName>
    </recommendedName>
    <alternativeName>
        <fullName evidence="6">Heat shock protein 33 homolog</fullName>
        <shortName evidence="6">HSP33</shortName>
    </alternativeName>
</protein>
<dbReference type="SUPFAM" id="SSF118352">
    <property type="entry name" value="HSP33 redox switch-like"/>
    <property type="match status" value="1"/>
</dbReference>
<dbReference type="GO" id="GO:0005737">
    <property type="term" value="C:cytoplasm"/>
    <property type="evidence" value="ECO:0007669"/>
    <property type="project" value="UniProtKB-SubCell"/>
</dbReference>
<dbReference type="PANTHER" id="PTHR30111:SF1">
    <property type="entry name" value="33 KDA CHAPERONIN"/>
    <property type="match status" value="1"/>
</dbReference>
<dbReference type="CDD" id="cd00498">
    <property type="entry name" value="Hsp33"/>
    <property type="match status" value="1"/>
</dbReference>
<dbReference type="Proteomes" id="UP000242999">
    <property type="component" value="Unassembled WGS sequence"/>
</dbReference>
<dbReference type="HAMAP" id="MF_00117">
    <property type="entry name" value="HslO"/>
    <property type="match status" value="1"/>
</dbReference>
<dbReference type="Gene3D" id="3.55.30.10">
    <property type="entry name" value="Hsp33 domain"/>
    <property type="match status" value="1"/>
</dbReference>
<dbReference type="STRING" id="64971.SAMN05421831_104134"/>
<evidence type="ECO:0000313" key="8">
    <source>
        <dbReference type="Proteomes" id="UP000242999"/>
    </source>
</evidence>
<dbReference type="PIRSF" id="PIRSF005261">
    <property type="entry name" value="Heat_shock_Hsp33"/>
    <property type="match status" value="1"/>
</dbReference>
<dbReference type="InterPro" id="IPR000397">
    <property type="entry name" value="Heat_shock_Hsp33"/>
</dbReference>
<dbReference type="GO" id="GO:0044183">
    <property type="term" value="F:protein folding chaperone"/>
    <property type="evidence" value="ECO:0007669"/>
    <property type="project" value="TreeGrafter"/>
</dbReference>
<comment type="similarity">
    <text evidence="6">Belongs to the HSP33 family.</text>
</comment>
<dbReference type="RefSeq" id="WP_093309005.1">
    <property type="nucleotide sequence ID" value="NZ_FNYH01000004.1"/>
</dbReference>
<evidence type="ECO:0000256" key="5">
    <source>
        <dbReference type="ARBA" id="ARBA00023284"/>
    </source>
</evidence>
<evidence type="ECO:0000256" key="2">
    <source>
        <dbReference type="ARBA" id="ARBA00022833"/>
    </source>
</evidence>
<keyword evidence="2 6" id="KW-0862">Zinc</keyword>
<dbReference type="OrthoDB" id="9793753at2"/>
<dbReference type="GO" id="GO:0042026">
    <property type="term" value="P:protein refolding"/>
    <property type="evidence" value="ECO:0007669"/>
    <property type="project" value="TreeGrafter"/>
</dbReference>
<keyword evidence="5 6" id="KW-0676">Redox-active center</keyword>
<keyword evidence="1 6" id="KW-0963">Cytoplasm</keyword>
<feature type="disulfide bond" description="Redox-active" evidence="6">
    <location>
        <begin position="271"/>
        <end position="274"/>
    </location>
</feature>
<dbReference type="PANTHER" id="PTHR30111">
    <property type="entry name" value="33 KDA CHAPERONIN"/>
    <property type="match status" value="1"/>
</dbReference>
<dbReference type="GO" id="GO:0051082">
    <property type="term" value="F:unfolded protein binding"/>
    <property type="evidence" value="ECO:0007669"/>
    <property type="project" value="UniProtKB-UniRule"/>
</dbReference>
<gene>
    <name evidence="6" type="primary">hslO</name>
    <name evidence="7" type="ORF">SAMN05421831_104134</name>
</gene>